<evidence type="ECO:0000259" key="4">
    <source>
        <dbReference type="Pfam" id="PF04586"/>
    </source>
</evidence>
<dbReference type="GO" id="GO:0008233">
    <property type="term" value="F:peptidase activity"/>
    <property type="evidence" value="ECO:0007669"/>
    <property type="project" value="UniProtKB-KW"/>
</dbReference>
<dbReference type="NCBIfam" id="TIGR01543">
    <property type="entry name" value="proheadase_HK97"/>
    <property type="match status" value="1"/>
</dbReference>
<name>A0A6I2U4F0_9BACT</name>
<evidence type="ECO:0000256" key="1">
    <source>
        <dbReference type="ARBA" id="ARBA00022612"/>
    </source>
</evidence>
<keyword evidence="3" id="KW-0378">Hydrolase</keyword>
<dbReference type="EMBL" id="VUNF01000028">
    <property type="protein sequence ID" value="MST78414.1"/>
    <property type="molecule type" value="Genomic_DNA"/>
</dbReference>
<keyword evidence="2 5" id="KW-0645">Protease</keyword>
<dbReference type="Pfam" id="PF04586">
    <property type="entry name" value="Peptidase_S78"/>
    <property type="match status" value="1"/>
</dbReference>
<keyword evidence="1" id="KW-1188">Viral release from host cell</keyword>
<reference evidence="5 6" key="1">
    <citation type="submission" date="2019-08" db="EMBL/GenBank/DDBJ databases">
        <title>In-depth cultivation of the pig gut microbiome towards novel bacterial diversity and tailored functional studies.</title>
        <authorList>
            <person name="Wylensek D."/>
            <person name="Hitch T.C.A."/>
            <person name="Clavel T."/>
        </authorList>
    </citation>
    <scope>NUCLEOTIDE SEQUENCE [LARGE SCALE GENOMIC DNA]</scope>
    <source>
        <strain evidence="5 6">LKV-178-WT-2C</strain>
    </source>
</reference>
<evidence type="ECO:0000313" key="6">
    <source>
        <dbReference type="Proteomes" id="UP000450161"/>
    </source>
</evidence>
<dbReference type="InterPro" id="IPR054613">
    <property type="entry name" value="Peptidase_S78_dom"/>
</dbReference>
<accession>A0A6I2U4F0</accession>
<proteinExistence type="predicted"/>
<evidence type="ECO:0000256" key="2">
    <source>
        <dbReference type="ARBA" id="ARBA00022670"/>
    </source>
</evidence>
<evidence type="ECO:0000313" key="5">
    <source>
        <dbReference type="EMBL" id="MST78414.1"/>
    </source>
</evidence>
<dbReference type="AlphaFoldDB" id="A0A6I2U4F0"/>
<dbReference type="RefSeq" id="WP_154482452.1">
    <property type="nucleotide sequence ID" value="NZ_VUNF01000028.1"/>
</dbReference>
<dbReference type="GO" id="GO:0006508">
    <property type="term" value="P:proteolysis"/>
    <property type="evidence" value="ECO:0007669"/>
    <property type="project" value="UniProtKB-KW"/>
</dbReference>
<organism evidence="5 6">
    <name type="scientific">Segatella copri</name>
    <dbReference type="NCBI Taxonomy" id="165179"/>
    <lineage>
        <taxon>Bacteria</taxon>
        <taxon>Pseudomonadati</taxon>
        <taxon>Bacteroidota</taxon>
        <taxon>Bacteroidia</taxon>
        <taxon>Bacteroidales</taxon>
        <taxon>Prevotellaceae</taxon>
        <taxon>Segatella</taxon>
    </lineage>
</organism>
<protein>
    <submittedName>
        <fullName evidence="5">HK97 family phage prohead protease</fullName>
    </submittedName>
</protein>
<gene>
    <name evidence="5" type="ORF">FYJ72_12250</name>
</gene>
<sequence>MKKEIEYRKLSSELRSDGGRHLSGYCVRFNEPSQYLGFYEVISPSAITEETLKKSDIYCLWNHNQDDVLGRSRFGEGNLTLTLDDKGLRYDLDLLDNQIGDMVLSYVQAGIVRGSSFAFTISDEEGADEWSTDEKGVKHRVINKIDMLFDCSPCFEPAYLSTEAPSCRSYEKYLESEKEKQSEIQDLCDEILNL</sequence>
<comment type="caution">
    <text evidence="5">The sequence shown here is derived from an EMBL/GenBank/DDBJ whole genome shotgun (WGS) entry which is preliminary data.</text>
</comment>
<feature type="domain" description="Prohead serine protease" evidence="4">
    <location>
        <begin position="16"/>
        <end position="174"/>
    </location>
</feature>
<dbReference type="InterPro" id="IPR006433">
    <property type="entry name" value="Prohead_protease"/>
</dbReference>
<evidence type="ECO:0000256" key="3">
    <source>
        <dbReference type="ARBA" id="ARBA00022801"/>
    </source>
</evidence>
<dbReference type="Proteomes" id="UP000450161">
    <property type="component" value="Unassembled WGS sequence"/>
</dbReference>